<evidence type="ECO:0000313" key="2">
    <source>
        <dbReference type="Proteomes" id="UP000664477"/>
    </source>
</evidence>
<gene>
    <name evidence="1" type="ORF">J4727_03375</name>
</gene>
<protein>
    <submittedName>
        <fullName evidence="1">Uncharacterized protein</fullName>
    </submittedName>
</protein>
<name>A0A939NA69_PRORE</name>
<evidence type="ECO:0000313" key="1">
    <source>
        <dbReference type="EMBL" id="MBO1915869.1"/>
    </source>
</evidence>
<sequence length="45" mass="5185">MKRVAYLLPQGVDLGMWFLEGDGSNFPRNSVTDWVEFDLVLIVQQ</sequence>
<organism evidence="1 2">
    <name type="scientific">Providencia rettgeri</name>
    <dbReference type="NCBI Taxonomy" id="587"/>
    <lineage>
        <taxon>Bacteria</taxon>
        <taxon>Pseudomonadati</taxon>
        <taxon>Pseudomonadota</taxon>
        <taxon>Gammaproteobacteria</taxon>
        <taxon>Enterobacterales</taxon>
        <taxon>Morganellaceae</taxon>
        <taxon>Providencia</taxon>
    </lineage>
</organism>
<reference evidence="1" key="1">
    <citation type="submission" date="2021-03" db="EMBL/GenBank/DDBJ databases">
        <title>Molecular epidemiology and mechanisms of colistin and carbapenem resistance in Enterobacteriaceae from clinical isolates, the environment and porcine samples in Pretoria, South Africa.</title>
        <authorList>
            <person name="Bogoshi D."/>
            <person name="Mbelle N.M."/>
            <person name="Naidoo V."/>
            <person name="Osei Sekyere J."/>
        </authorList>
    </citation>
    <scope>NUCLEOTIDE SEQUENCE</scope>
    <source>
        <strain evidence="1">C052</strain>
    </source>
</reference>
<dbReference type="EMBL" id="JAGETQ010000010">
    <property type="protein sequence ID" value="MBO1915869.1"/>
    <property type="molecule type" value="Genomic_DNA"/>
</dbReference>
<proteinExistence type="predicted"/>
<dbReference type="Proteomes" id="UP000664477">
    <property type="component" value="Unassembled WGS sequence"/>
</dbReference>
<comment type="caution">
    <text evidence="1">The sequence shown here is derived from an EMBL/GenBank/DDBJ whole genome shotgun (WGS) entry which is preliminary data.</text>
</comment>
<dbReference type="AlphaFoldDB" id="A0A939NA69"/>
<accession>A0A939NA69</accession>